<protein>
    <submittedName>
        <fullName evidence="1">Uncharacterized protein</fullName>
    </submittedName>
</protein>
<comment type="caution">
    <text evidence="1">The sequence shown here is derived from an EMBL/GenBank/DDBJ whole genome shotgun (WGS) entry which is preliminary data.</text>
</comment>
<name>A0ACB1ANB5_MELEN</name>
<evidence type="ECO:0000313" key="1">
    <source>
        <dbReference type="EMBL" id="CAK5091816.1"/>
    </source>
</evidence>
<keyword evidence="2" id="KW-1185">Reference proteome</keyword>
<proteinExistence type="predicted"/>
<dbReference type="EMBL" id="CAVMJV010000090">
    <property type="protein sequence ID" value="CAK5091816.1"/>
    <property type="molecule type" value="Genomic_DNA"/>
</dbReference>
<reference evidence="1" key="1">
    <citation type="submission" date="2023-11" db="EMBL/GenBank/DDBJ databases">
        <authorList>
            <person name="Poullet M."/>
        </authorList>
    </citation>
    <scope>NUCLEOTIDE SEQUENCE</scope>
    <source>
        <strain evidence="1">E1834</strain>
    </source>
</reference>
<dbReference type="Proteomes" id="UP001497535">
    <property type="component" value="Unassembled WGS sequence"/>
</dbReference>
<evidence type="ECO:0000313" key="2">
    <source>
        <dbReference type="Proteomes" id="UP001497535"/>
    </source>
</evidence>
<accession>A0ACB1ANB5</accession>
<organism evidence="1 2">
    <name type="scientific">Meloidogyne enterolobii</name>
    <name type="common">Root-knot nematode worm</name>
    <name type="synonym">Meloidogyne mayaguensis</name>
    <dbReference type="NCBI Taxonomy" id="390850"/>
    <lineage>
        <taxon>Eukaryota</taxon>
        <taxon>Metazoa</taxon>
        <taxon>Ecdysozoa</taxon>
        <taxon>Nematoda</taxon>
        <taxon>Chromadorea</taxon>
        <taxon>Rhabditida</taxon>
        <taxon>Tylenchina</taxon>
        <taxon>Tylenchomorpha</taxon>
        <taxon>Tylenchoidea</taxon>
        <taxon>Meloidogynidae</taxon>
        <taxon>Meloidogyninae</taxon>
        <taxon>Meloidogyne</taxon>
    </lineage>
</organism>
<sequence length="52" mass="5941">MFQLESLPAELFRDLYPFQRYPRYLSDLGTGGNSIAKSVFFPDAPLNLTPDM</sequence>
<gene>
    <name evidence="1" type="ORF">MENTE1834_LOCUS39679</name>
</gene>